<reference evidence="2" key="1">
    <citation type="submission" date="2022-03" db="EMBL/GenBank/DDBJ databases">
        <authorList>
            <person name="Alioto T."/>
            <person name="Alioto T."/>
            <person name="Gomez Garrido J."/>
        </authorList>
    </citation>
    <scope>NUCLEOTIDE SEQUENCE</scope>
</reference>
<keyword evidence="3" id="KW-1185">Reference proteome</keyword>
<evidence type="ECO:0000256" key="1">
    <source>
        <dbReference type="SAM" id="SignalP"/>
    </source>
</evidence>
<evidence type="ECO:0000313" key="2">
    <source>
        <dbReference type="EMBL" id="CAH2294967.1"/>
    </source>
</evidence>
<organism evidence="2 3">
    <name type="scientific">Pelobates cultripes</name>
    <name type="common">Western spadefoot toad</name>
    <dbReference type="NCBI Taxonomy" id="61616"/>
    <lineage>
        <taxon>Eukaryota</taxon>
        <taxon>Metazoa</taxon>
        <taxon>Chordata</taxon>
        <taxon>Craniata</taxon>
        <taxon>Vertebrata</taxon>
        <taxon>Euteleostomi</taxon>
        <taxon>Amphibia</taxon>
        <taxon>Batrachia</taxon>
        <taxon>Anura</taxon>
        <taxon>Pelobatoidea</taxon>
        <taxon>Pelobatidae</taxon>
        <taxon>Pelobates</taxon>
    </lineage>
</organism>
<sequence length="153" mass="17236">MSKKDVVCFWIVLLLCQELQTDPIAEMGPSSGILIQETPLFILTEKRILTQRVLISLDPKISVQYFIDAASCITNLVPPKSTGPCAKHLGASPETFCIQYYFDEQLPLKVPHRYKCCFSLCQCQCSCRNRNVCSQLYYCPETGYGNLCTKAAH</sequence>
<dbReference type="EMBL" id="OW240916">
    <property type="protein sequence ID" value="CAH2294967.1"/>
    <property type="molecule type" value="Genomic_DNA"/>
</dbReference>
<keyword evidence="1" id="KW-0732">Signal</keyword>
<dbReference type="Proteomes" id="UP001295444">
    <property type="component" value="Chromosome 05"/>
</dbReference>
<feature type="chain" id="PRO_5042004051" evidence="1">
    <location>
        <begin position="22"/>
        <end position="153"/>
    </location>
</feature>
<gene>
    <name evidence="2" type="ORF">PECUL_23A010215</name>
</gene>
<feature type="signal peptide" evidence="1">
    <location>
        <begin position="1"/>
        <end position="21"/>
    </location>
</feature>
<evidence type="ECO:0000313" key="3">
    <source>
        <dbReference type="Proteomes" id="UP001295444"/>
    </source>
</evidence>
<proteinExistence type="predicted"/>
<protein>
    <submittedName>
        <fullName evidence="2">Uncharacterized protein</fullName>
    </submittedName>
</protein>
<accession>A0AAD1S9S5</accession>
<name>A0AAD1S9S5_PELCU</name>
<dbReference type="AlphaFoldDB" id="A0AAD1S9S5"/>